<organism evidence="1 2">
    <name type="scientific">Periplaneta americana</name>
    <name type="common">American cockroach</name>
    <name type="synonym">Blatta americana</name>
    <dbReference type="NCBI Taxonomy" id="6978"/>
    <lineage>
        <taxon>Eukaryota</taxon>
        <taxon>Metazoa</taxon>
        <taxon>Ecdysozoa</taxon>
        <taxon>Arthropoda</taxon>
        <taxon>Hexapoda</taxon>
        <taxon>Insecta</taxon>
        <taxon>Pterygota</taxon>
        <taxon>Neoptera</taxon>
        <taxon>Polyneoptera</taxon>
        <taxon>Dictyoptera</taxon>
        <taxon>Blattodea</taxon>
        <taxon>Blattoidea</taxon>
        <taxon>Blattidae</taxon>
        <taxon>Blattinae</taxon>
        <taxon>Periplaneta</taxon>
    </lineage>
</organism>
<dbReference type="PANTHER" id="PTHR10974">
    <property type="entry name" value="FI08016P-RELATED"/>
    <property type="match status" value="1"/>
</dbReference>
<dbReference type="CDD" id="cd16021">
    <property type="entry name" value="ALP_like"/>
    <property type="match status" value="1"/>
</dbReference>
<dbReference type="InterPro" id="IPR017850">
    <property type="entry name" value="Alkaline_phosphatase_core_sf"/>
</dbReference>
<dbReference type="SUPFAM" id="SSF53649">
    <property type="entry name" value="Alkaline phosphatase-like"/>
    <property type="match status" value="1"/>
</dbReference>
<keyword evidence="2" id="KW-1185">Reference proteome</keyword>
<comment type="caution">
    <text evidence="1">The sequence shown here is derived from an EMBL/GenBank/DDBJ whole genome shotgun (WGS) entry which is preliminary data.</text>
</comment>
<dbReference type="Proteomes" id="UP001148838">
    <property type="component" value="Unassembled WGS sequence"/>
</dbReference>
<sequence>MMNKLRRNLQEQVSLHILNIDKTNTLMLLIKINDLGIVITPILPIIFNSNYAECNTAFGHFQQQSNIVSVSDKPLPNMKSGFVVDTVGCRIPDLDPFDPVVRQFIFKEKPLKCHEKQPLLVDSNLTSLFIVKSALSFFNISDLDQLHCCYQPFWTTKPRKADGHFDNKIAFSNNCTSFKESVSIQEEFVKVSCYVDNQNIYRNYHAFISLKPEVEKRCQKVRDSSSTGQRERVSVLVVGMDSVSRLNFHRQLPRTLKILQNMKAIELLGYNKVADNTFPNLIPVLSGLSEKELKDVDECNWVWKNFSAAGYRTVFGEDDASNGIFTFAGRRFKKQPTDYYPRPYIMQSGDDIGFNKKLYTKLCLGSQMTFSVFLHYISKFAITMASKDFFGFFWSITLTHDFLNLPNLGDGTFEQFLLHLNETGSLNRTVLILMSDHGIRWGSIRETYQGRMEERLPFVFITLPEWFKNKYPTAIADLHRNTQRLTTSFDLYETLLDLVNLDQIEQDSIQRRSIKLNKSKQKPRGISLFLPIHKSRTCNEAGIVPHWCTCQRSKVIPVGDAIIKNMSLILVEHLNALLKPYGECSQLQLAEIRSANVQYPLEHLYTKTKDGGLKDYVIVIQTKPGDALLESTIRHSIANNSFQVTGIVSRINSYGNQSSCVADRHMKLYCYCKSYLNMRTKL</sequence>
<gene>
    <name evidence="1" type="ORF">ANN_11579</name>
</gene>
<dbReference type="PANTHER" id="PTHR10974:SF1">
    <property type="entry name" value="FI08016P-RELATED"/>
    <property type="match status" value="1"/>
</dbReference>
<reference evidence="1 2" key="1">
    <citation type="journal article" date="2022" name="Allergy">
        <title>Genome assembly and annotation of Periplaneta americana reveal a comprehensive cockroach allergen profile.</title>
        <authorList>
            <person name="Wang L."/>
            <person name="Xiong Q."/>
            <person name="Saelim N."/>
            <person name="Wang L."/>
            <person name="Nong W."/>
            <person name="Wan A.T."/>
            <person name="Shi M."/>
            <person name="Liu X."/>
            <person name="Cao Q."/>
            <person name="Hui J.H.L."/>
            <person name="Sookrung N."/>
            <person name="Leung T.F."/>
            <person name="Tungtrongchitr A."/>
            <person name="Tsui S.K.W."/>
        </authorList>
    </citation>
    <scope>NUCLEOTIDE SEQUENCE [LARGE SCALE GENOMIC DNA]</scope>
    <source>
        <strain evidence="1">PWHHKU_190912</strain>
    </source>
</reference>
<dbReference type="Gene3D" id="3.40.720.10">
    <property type="entry name" value="Alkaline Phosphatase, subunit A"/>
    <property type="match status" value="1"/>
</dbReference>
<evidence type="ECO:0000313" key="2">
    <source>
        <dbReference type="Proteomes" id="UP001148838"/>
    </source>
</evidence>
<protein>
    <submittedName>
        <fullName evidence="1">Uncharacterized protein</fullName>
    </submittedName>
</protein>
<name>A0ABQ8T6V2_PERAM</name>
<dbReference type="InterPro" id="IPR004245">
    <property type="entry name" value="DUF229"/>
</dbReference>
<evidence type="ECO:0000313" key="1">
    <source>
        <dbReference type="EMBL" id="KAJ4441721.1"/>
    </source>
</evidence>
<dbReference type="Pfam" id="PF02995">
    <property type="entry name" value="DUF229"/>
    <property type="match status" value="1"/>
</dbReference>
<proteinExistence type="predicted"/>
<accession>A0ABQ8T6V2</accession>
<dbReference type="EMBL" id="JAJSOF020000015">
    <property type="protein sequence ID" value="KAJ4441721.1"/>
    <property type="molecule type" value="Genomic_DNA"/>
</dbReference>